<name>A0A2I6UF58_9CAUD</name>
<protein>
    <recommendedName>
        <fullName evidence="4">Transmembrane protein</fullName>
    </recommendedName>
</protein>
<evidence type="ECO:0008006" key="4">
    <source>
        <dbReference type="Google" id="ProtNLM"/>
    </source>
</evidence>
<accession>A0A2I6UF58</accession>
<keyword evidence="3" id="KW-1185">Reference proteome</keyword>
<evidence type="ECO:0000313" key="2">
    <source>
        <dbReference type="EMBL" id="AUO78628.1"/>
    </source>
</evidence>
<keyword evidence="1" id="KW-0812">Transmembrane</keyword>
<gene>
    <name evidence="2" type="ORF">vBKpnF48_3</name>
</gene>
<evidence type="ECO:0000313" key="3">
    <source>
        <dbReference type="Proteomes" id="UP000240294"/>
    </source>
</evidence>
<organism evidence="2 3">
    <name type="scientific">Klebsiella phage vB_Kpn_F48</name>
    <dbReference type="NCBI Taxonomy" id="2070028"/>
    <lineage>
        <taxon>Viruses</taxon>
        <taxon>Duplodnaviria</taxon>
        <taxon>Heunggongvirae</taxon>
        <taxon>Uroviricota</taxon>
        <taxon>Caudoviricetes</taxon>
        <taxon>Marfavirus</taxon>
        <taxon>Marfavirus F48</taxon>
    </lineage>
</organism>
<keyword evidence="1" id="KW-1133">Transmembrane helix</keyword>
<reference evidence="3" key="1">
    <citation type="submission" date="2018-01" db="EMBL/GenBank/DDBJ databases">
        <title>Direct submission.</title>
        <authorList>
            <person name="Ciacci N."/>
        </authorList>
    </citation>
    <scope>NUCLEOTIDE SEQUENCE [LARGE SCALE GENOMIC DNA]</scope>
</reference>
<feature type="transmembrane region" description="Helical" evidence="1">
    <location>
        <begin position="21"/>
        <end position="42"/>
    </location>
</feature>
<proteinExistence type="predicted"/>
<sequence length="121" mass="14124">MARYYRNKPIDWGYAKVITDKFLFILAGLTIGLCAMIFYPAFMINEMGAEMSVLSILIMIVTGFSFGFPIMAIPYVINGCAKLKHMYNYRKEVKEWEKENAEQRLLDSRDETLAFLKEMRK</sequence>
<dbReference type="Proteomes" id="UP000240294">
    <property type="component" value="Genome"/>
</dbReference>
<evidence type="ECO:0000256" key="1">
    <source>
        <dbReference type="SAM" id="Phobius"/>
    </source>
</evidence>
<dbReference type="EMBL" id="MG746602">
    <property type="protein sequence ID" value="AUO78628.1"/>
    <property type="molecule type" value="Genomic_DNA"/>
</dbReference>
<feature type="transmembrane region" description="Helical" evidence="1">
    <location>
        <begin position="54"/>
        <end position="77"/>
    </location>
</feature>
<keyword evidence="1" id="KW-0472">Membrane</keyword>